<feature type="chain" id="PRO_5040757132" evidence="1">
    <location>
        <begin position="20"/>
        <end position="281"/>
    </location>
</feature>
<dbReference type="OrthoDB" id="6042561at2759"/>
<proteinExistence type="predicted"/>
<evidence type="ECO:0000313" key="3">
    <source>
        <dbReference type="RefSeq" id="XP_055886552.1"/>
    </source>
</evidence>
<dbReference type="Proteomes" id="UP001165740">
    <property type="component" value="Chromosome 5"/>
</dbReference>
<organism evidence="2 3">
    <name type="scientific">Biomphalaria glabrata</name>
    <name type="common">Bloodfluke planorb</name>
    <name type="synonym">Freshwater snail</name>
    <dbReference type="NCBI Taxonomy" id="6526"/>
    <lineage>
        <taxon>Eukaryota</taxon>
        <taxon>Metazoa</taxon>
        <taxon>Spiralia</taxon>
        <taxon>Lophotrochozoa</taxon>
        <taxon>Mollusca</taxon>
        <taxon>Gastropoda</taxon>
        <taxon>Heterobranchia</taxon>
        <taxon>Euthyneura</taxon>
        <taxon>Panpulmonata</taxon>
        <taxon>Hygrophila</taxon>
        <taxon>Lymnaeoidea</taxon>
        <taxon>Planorbidae</taxon>
        <taxon>Biomphalaria</taxon>
    </lineage>
</organism>
<dbReference type="GeneID" id="106057695"/>
<evidence type="ECO:0000256" key="1">
    <source>
        <dbReference type="SAM" id="SignalP"/>
    </source>
</evidence>
<reference evidence="3" key="1">
    <citation type="submission" date="2025-08" db="UniProtKB">
        <authorList>
            <consortium name="RefSeq"/>
        </authorList>
    </citation>
    <scope>IDENTIFICATION</scope>
</reference>
<dbReference type="RefSeq" id="XP_055886552.1">
    <property type="nucleotide sequence ID" value="XM_056030577.1"/>
</dbReference>
<keyword evidence="1" id="KW-0732">Signal</keyword>
<feature type="signal peptide" evidence="1">
    <location>
        <begin position="1"/>
        <end position="19"/>
    </location>
</feature>
<evidence type="ECO:0000313" key="2">
    <source>
        <dbReference type="Proteomes" id="UP001165740"/>
    </source>
</evidence>
<dbReference type="OMA" id="GECFWAM"/>
<accession>A0A9W3AH42</accession>
<name>A0A9W3AH42_BIOGL</name>
<protein>
    <submittedName>
        <fullName evidence="3">Uncharacterized protein LOC106057695</fullName>
    </submittedName>
</protein>
<dbReference type="AlphaFoldDB" id="A0A9W3AH42"/>
<sequence length="281" mass="31628">MRIMRCILFIAMVISGSHCFLVDTPSQLKWDNLKVTWGLDTHSPNYFSPLPRTVTDAIHAGFKKIGDCSVLAHWRGQRFVKNDDYSLILLYDIHGFIAGIQTAVPIETGRNYPNSSLTPPFVRDGHRWVISAYFVPPSIICSRGRSQAEFDAEGTGTNLYIQNGTVPENSFIVPHKEVGLSHSKWVEGHCFFAMGKHFWYDLRADSDCNALFPVFLLYNNKGELTAFGWAMVTNLVSTRYEHPSPISFGLFIKDVPRCLNVAGVLTTMHIYLTSNVTLDTC</sequence>
<keyword evidence="2" id="KW-1185">Reference proteome</keyword>
<gene>
    <name evidence="3" type="primary">LOC106057695</name>
</gene>